<keyword evidence="5" id="KW-1185">Reference proteome</keyword>
<dbReference type="Proteomes" id="UP000502118">
    <property type="component" value="Chromosome"/>
</dbReference>
<protein>
    <submittedName>
        <fullName evidence="4">LLM class flavin-dependent oxidoreductase</fullName>
    </submittedName>
</protein>
<gene>
    <name evidence="4" type="ORF">HLA92_00475</name>
</gene>
<dbReference type="Pfam" id="PF00296">
    <property type="entry name" value="Bac_luciferase"/>
    <property type="match status" value="1"/>
</dbReference>
<sequence length="356" mass="40037">MKVELGITTFGETTIIEGQEVAIAHDQRIRDMIEEMKLADEVGLDVYAIGEHHRKDFAVSAPEILLAAGAAVTKNIKLSTAVTILSSIDPIRVYQQFSTIDAISNGRAEIMVGRGSFTESFPLFGYKLENYAELFNEKLEMFKKINDNEILNWQGKFTQSVTNTGIYPRIANNAKLPIWVATGGNPESTVNIAKQGLPISYAVIGGSPKYFKGLIDAYRSIGRQFGFSDEQLQVSTHSWGFLGDNDQEAIDKYFHPTKQLVDQISKERPHWEPLTKEQYLTSVSDDGAIFVGDAKRVTKKIISTMEYLGIDRFYLHIPVGSMKHQDVLRSIEIFGKEVAPKVREYFKDKQKREPGM</sequence>
<organism evidence="4 5">
    <name type="scientific">Mycoplasma miroungirhinis</name>
    <dbReference type="NCBI Taxonomy" id="754516"/>
    <lineage>
        <taxon>Bacteria</taxon>
        <taxon>Bacillati</taxon>
        <taxon>Mycoplasmatota</taxon>
        <taxon>Mollicutes</taxon>
        <taxon>Mycoplasmataceae</taxon>
        <taxon>Mycoplasma</taxon>
    </lineage>
</organism>
<proteinExistence type="predicted"/>
<dbReference type="InterPro" id="IPR022290">
    <property type="entry name" value="LLM_Atu2307-like"/>
</dbReference>
<evidence type="ECO:0000313" key="5">
    <source>
        <dbReference type="Proteomes" id="UP000502118"/>
    </source>
</evidence>
<dbReference type="RefSeq" id="WP_171112454.1">
    <property type="nucleotide sequence ID" value="NZ_CP053097.1"/>
</dbReference>
<dbReference type="SUPFAM" id="SSF51679">
    <property type="entry name" value="Bacterial luciferase-like"/>
    <property type="match status" value="1"/>
</dbReference>
<accession>A0A6M4JCX4</accession>
<dbReference type="KEGG" id="mmio:HLA92_00475"/>
<reference evidence="4 5" key="1">
    <citation type="submission" date="2020-05" db="EMBL/GenBank/DDBJ databases">
        <title>Novel Mycoplasma species detected in Mirounga angustirostris (northern elephant seal) from the USA.</title>
        <authorList>
            <person name="Volokhov D.V."/>
        </authorList>
    </citation>
    <scope>NUCLEOTIDE SEQUENCE [LARGE SCALE GENOMIC DNA]</scope>
    <source>
        <strain evidence="4 5">Mirounga ES2806-NAS</strain>
    </source>
</reference>
<dbReference type="InterPro" id="IPR050766">
    <property type="entry name" value="Bact_Lucif_Oxidored"/>
</dbReference>
<name>A0A6M4JCX4_9MOLU</name>
<dbReference type="AlphaFoldDB" id="A0A6M4JCX4"/>
<dbReference type="EMBL" id="CP053097">
    <property type="protein sequence ID" value="QJR43927.1"/>
    <property type="molecule type" value="Genomic_DNA"/>
</dbReference>
<evidence type="ECO:0000256" key="1">
    <source>
        <dbReference type="ARBA" id="ARBA00023002"/>
    </source>
</evidence>
<dbReference type="InterPro" id="IPR011251">
    <property type="entry name" value="Luciferase-like_dom"/>
</dbReference>
<evidence type="ECO:0000313" key="4">
    <source>
        <dbReference type="EMBL" id="QJR43927.1"/>
    </source>
</evidence>
<evidence type="ECO:0000256" key="2">
    <source>
        <dbReference type="ARBA" id="ARBA00023033"/>
    </source>
</evidence>
<dbReference type="PANTHER" id="PTHR30137">
    <property type="entry name" value="LUCIFERASE-LIKE MONOOXYGENASE"/>
    <property type="match status" value="1"/>
</dbReference>
<dbReference type="GO" id="GO:0004497">
    <property type="term" value="F:monooxygenase activity"/>
    <property type="evidence" value="ECO:0007669"/>
    <property type="project" value="UniProtKB-KW"/>
</dbReference>
<keyword evidence="2" id="KW-0503">Monooxygenase</keyword>
<dbReference type="PANTHER" id="PTHR30137:SF8">
    <property type="entry name" value="BLR5498 PROTEIN"/>
    <property type="match status" value="1"/>
</dbReference>
<evidence type="ECO:0000259" key="3">
    <source>
        <dbReference type="Pfam" id="PF00296"/>
    </source>
</evidence>
<keyword evidence="1" id="KW-0560">Oxidoreductase</keyword>
<feature type="domain" description="Luciferase-like" evidence="3">
    <location>
        <begin position="21"/>
        <end position="311"/>
    </location>
</feature>
<dbReference type="InterPro" id="IPR036661">
    <property type="entry name" value="Luciferase-like_sf"/>
</dbReference>
<dbReference type="GO" id="GO:0005829">
    <property type="term" value="C:cytosol"/>
    <property type="evidence" value="ECO:0007669"/>
    <property type="project" value="TreeGrafter"/>
</dbReference>
<dbReference type="Gene3D" id="3.20.20.30">
    <property type="entry name" value="Luciferase-like domain"/>
    <property type="match status" value="1"/>
</dbReference>
<dbReference type="NCBIfam" id="TIGR03858">
    <property type="entry name" value="LLM_2I7G"/>
    <property type="match status" value="1"/>
</dbReference>
<dbReference type="GO" id="GO:0016705">
    <property type="term" value="F:oxidoreductase activity, acting on paired donors, with incorporation or reduction of molecular oxygen"/>
    <property type="evidence" value="ECO:0007669"/>
    <property type="project" value="InterPro"/>
</dbReference>